<reference evidence="1 2" key="1">
    <citation type="submission" date="2020-02" db="EMBL/GenBank/DDBJ databases">
        <title>The whole genome sequence of CPCC 205119.</title>
        <authorList>
            <person name="Jiang Z."/>
        </authorList>
    </citation>
    <scope>NUCLEOTIDE SEQUENCE [LARGE SCALE GENOMIC DNA]</scope>
    <source>
        <strain evidence="1 2">CPCC 205119</strain>
    </source>
</reference>
<organism evidence="1 2">
    <name type="scientific">Goekera deserti</name>
    <dbReference type="NCBI Taxonomy" id="2497753"/>
    <lineage>
        <taxon>Bacteria</taxon>
        <taxon>Bacillati</taxon>
        <taxon>Actinomycetota</taxon>
        <taxon>Actinomycetes</taxon>
        <taxon>Geodermatophilales</taxon>
        <taxon>Geodermatophilaceae</taxon>
        <taxon>Goekera</taxon>
    </lineage>
</organism>
<dbReference type="AlphaFoldDB" id="A0A7K3WD12"/>
<dbReference type="Proteomes" id="UP000470470">
    <property type="component" value="Unassembled WGS sequence"/>
</dbReference>
<sequence>MRARDADAAAGAMESHIRWSAERPLPGDPLPVTPDVEWDRVVHGPRTLEVVLVVG</sequence>
<accession>A0A7K3WD12</accession>
<name>A0A7K3WD12_9ACTN</name>
<evidence type="ECO:0000313" key="1">
    <source>
        <dbReference type="EMBL" id="NEL54216.1"/>
    </source>
</evidence>
<dbReference type="RefSeq" id="WP_162392219.1">
    <property type="nucleotide sequence ID" value="NZ_JAABOZ010000001.1"/>
</dbReference>
<evidence type="ECO:0000313" key="2">
    <source>
        <dbReference type="Proteomes" id="UP000470470"/>
    </source>
</evidence>
<protein>
    <submittedName>
        <fullName evidence="1">Uncharacterized protein</fullName>
    </submittedName>
</protein>
<proteinExistence type="predicted"/>
<comment type="caution">
    <text evidence="1">The sequence shown here is derived from an EMBL/GenBank/DDBJ whole genome shotgun (WGS) entry which is preliminary data.</text>
</comment>
<dbReference type="EMBL" id="JAAGWK010000011">
    <property type="protein sequence ID" value="NEL54216.1"/>
    <property type="molecule type" value="Genomic_DNA"/>
</dbReference>
<gene>
    <name evidence="1" type="ORF">G1H19_09410</name>
</gene>
<keyword evidence="2" id="KW-1185">Reference proteome</keyword>